<dbReference type="EMBL" id="JAHRHJ020003813">
    <property type="protein sequence ID" value="KAH9287760.1"/>
    <property type="molecule type" value="Genomic_DNA"/>
</dbReference>
<feature type="compositionally biased region" description="Acidic residues" evidence="1">
    <location>
        <begin position="421"/>
        <end position="455"/>
    </location>
</feature>
<feature type="region of interest" description="Disordered" evidence="1">
    <location>
        <begin position="361"/>
        <end position="814"/>
    </location>
</feature>
<evidence type="ECO:0000259" key="2">
    <source>
        <dbReference type="Pfam" id="PF11955"/>
    </source>
</evidence>
<organism evidence="3 4">
    <name type="scientific">Taxus chinensis</name>
    <name type="common">Chinese yew</name>
    <name type="synonym">Taxus wallichiana var. chinensis</name>
    <dbReference type="NCBI Taxonomy" id="29808"/>
    <lineage>
        <taxon>Eukaryota</taxon>
        <taxon>Viridiplantae</taxon>
        <taxon>Streptophyta</taxon>
        <taxon>Embryophyta</taxon>
        <taxon>Tracheophyta</taxon>
        <taxon>Spermatophyta</taxon>
        <taxon>Pinopsida</taxon>
        <taxon>Pinidae</taxon>
        <taxon>Conifers II</taxon>
        <taxon>Cupressales</taxon>
        <taxon>Taxaceae</taxon>
        <taxon>Taxus</taxon>
    </lineage>
</organism>
<feature type="compositionally biased region" description="Polar residues" evidence="1">
    <location>
        <begin position="794"/>
        <end position="814"/>
    </location>
</feature>
<feature type="compositionally biased region" description="Basic and acidic residues" evidence="1">
    <location>
        <begin position="489"/>
        <end position="504"/>
    </location>
</feature>
<name>A0AA38BN06_TAXCH</name>
<comment type="caution">
    <text evidence="3">The sequence shown here is derived from an EMBL/GenBank/DDBJ whole genome shotgun (WGS) entry which is preliminary data.</text>
</comment>
<accession>A0AA38BN06</accession>
<feature type="compositionally biased region" description="Basic and acidic residues" evidence="1">
    <location>
        <begin position="383"/>
        <end position="399"/>
    </location>
</feature>
<sequence>MSHKRPLTSVFHSLHRVYSLRTTSNSSSYVQKFFLFTVQLKWKKDRGLDVAVEKEKNLRAVSSLKDVLKKEPESCLPMDTLSRKKKKLGIRSGVSKFIKKYPSIFEECDGDKYKLTKEALELEEEEARIHQEQEADAATRLCKLLMMTREKRIHLDFINQLKWDMGLPHNYVKTLVPNYPDYFSVINMPDNRPGLDLVCWNDELAVSEMERRAVHKGDYKQGMPLAFPMNYAKGYDVKEGYVKWAEEWQRLPYISPYEDASHINPLSDLHERRVVGVLHELLHFMVSKRTVRRYLCDLREQLGLPEKFEKCFDRHPGIFYLCLKNGTVTVMLREAYKRNKLIEEHPLQKLRGKFLHAMKKGAGDRRKGLHKKGHSQEKGSVPGEHDHVLQKGFDNHEGNSEGEDSQEDSSEDSRSDKKDFSEDDNDDDDDEDEEDDEEEIIADEESSETDEESSQDDEKVYERDVRTYRKPGGRSQSSDRKTSNFKPSGRQDSDLKPFQRKSESSRTYQSSDRKTTNLKPSGRQGSDLKPFHRQSDSSRTSVWRDNNKQTSGRQDSSFDTSGRKDRSIDTSGRQSASFDSSGRQSKNFDTSNRQGRRFETSGRQGRSSDTSGRQGGSFDTSARKEFDRSRRQFRSFDTSARNGRSFDTSATQGRTFDTFKRKGRSFEISGRQGRSFDLSGKQGLGFGTSERRQGRSLYASGRRQDRSFDTSGKQGGSFDTSGEQGRSFDTSGRRRGRSFDTTGRRENNFKTSENQRSTSQVSRRQGSNSELSGSKHIKSRTSERRGSNLEAPQRQGSWKTSQKQSSNAGVTKFT</sequence>
<evidence type="ECO:0000313" key="4">
    <source>
        <dbReference type="Proteomes" id="UP000824469"/>
    </source>
</evidence>
<feature type="compositionally biased region" description="Polar residues" evidence="1">
    <location>
        <begin position="709"/>
        <end position="730"/>
    </location>
</feature>
<protein>
    <recommendedName>
        <fullName evidence="2">PORR domain-containing protein</fullName>
    </recommendedName>
</protein>
<feature type="domain" description="PORR" evidence="2">
    <location>
        <begin position="43"/>
        <end position="361"/>
    </location>
</feature>
<dbReference type="Proteomes" id="UP000824469">
    <property type="component" value="Unassembled WGS sequence"/>
</dbReference>
<feature type="compositionally biased region" description="Basic and acidic residues" evidence="1">
    <location>
        <begin position="621"/>
        <end position="630"/>
    </location>
</feature>
<feature type="compositionally biased region" description="Polar residues" evidence="1">
    <location>
        <begin position="537"/>
        <end position="560"/>
    </location>
</feature>
<dbReference type="PANTHER" id="PTHR31476">
    <property type="entry name" value="PROTEIN WHAT'S THIS FACTOR 1 HOMOLOG, CHLOROPLASTIC"/>
    <property type="match status" value="1"/>
</dbReference>
<dbReference type="InterPro" id="IPR045040">
    <property type="entry name" value="PORR_fam"/>
</dbReference>
<feature type="compositionally biased region" description="Acidic residues" evidence="1">
    <location>
        <begin position="400"/>
        <end position="410"/>
    </location>
</feature>
<dbReference type="OMA" id="PFRDTRM"/>
<proteinExistence type="predicted"/>
<dbReference type="Pfam" id="PF11955">
    <property type="entry name" value="PORR"/>
    <property type="match status" value="1"/>
</dbReference>
<dbReference type="GO" id="GO:0003723">
    <property type="term" value="F:RNA binding"/>
    <property type="evidence" value="ECO:0007669"/>
    <property type="project" value="InterPro"/>
</dbReference>
<dbReference type="InterPro" id="IPR021099">
    <property type="entry name" value="PORR_domain"/>
</dbReference>
<feature type="compositionally biased region" description="Polar residues" evidence="1">
    <location>
        <begin position="601"/>
        <end position="620"/>
    </location>
</feature>
<feature type="compositionally biased region" description="Polar residues" evidence="1">
    <location>
        <begin position="638"/>
        <end position="655"/>
    </location>
</feature>
<evidence type="ECO:0000313" key="3">
    <source>
        <dbReference type="EMBL" id="KAH9287760.1"/>
    </source>
</evidence>
<feature type="compositionally biased region" description="Basic and acidic residues" evidence="1">
    <location>
        <begin position="411"/>
        <end position="420"/>
    </location>
</feature>
<feature type="compositionally biased region" description="Polar residues" evidence="1">
    <location>
        <begin position="749"/>
        <end position="772"/>
    </location>
</feature>
<dbReference type="PANTHER" id="PTHR31476:SF16">
    <property type="entry name" value="F14O23.23 PROTEIN"/>
    <property type="match status" value="1"/>
</dbReference>
<dbReference type="AlphaFoldDB" id="A0AA38BN06"/>
<feature type="compositionally biased region" description="Polar residues" evidence="1">
    <location>
        <begin position="569"/>
        <end position="593"/>
    </location>
</feature>
<reference evidence="3 4" key="1">
    <citation type="journal article" date="2021" name="Nat. Plants">
        <title>The Taxus genome provides insights into paclitaxel biosynthesis.</title>
        <authorList>
            <person name="Xiong X."/>
            <person name="Gou J."/>
            <person name="Liao Q."/>
            <person name="Li Y."/>
            <person name="Zhou Q."/>
            <person name="Bi G."/>
            <person name="Li C."/>
            <person name="Du R."/>
            <person name="Wang X."/>
            <person name="Sun T."/>
            <person name="Guo L."/>
            <person name="Liang H."/>
            <person name="Lu P."/>
            <person name="Wu Y."/>
            <person name="Zhang Z."/>
            <person name="Ro D.K."/>
            <person name="Shang Y."/>
            <person name="Huang S."/>
            <person name="Yan J."/>
        </authorList>
    </citation>
    <scope>NUCLEOTIDE SEQUENCE [LARGE SCALE GENOMIC DNA]</scope>
    <source>
        <strain evidence="3">Ta-2019</strain>
    </source>
</reference>
<keyword evidence="4" id="KW-1185">Reference proteome</keyword>
<gene>
    <name evidence="3" type="ORF">KI387_031877</name>
</gene>
<feature type="compositionally biased region" description="Basic and acidic residues" evidence="1">
    <location>
        <begin position="456"/>
        <end position="467"/>
    </location>
</feature>
<evidence type="ECO:0000256" key="1">
    <source>
        <dbReference type="SAM" id="MobiDB-lite"/>
    </source>
</evidence>